<dbReference type="GO" id="GO:0046872">
    <property type="term" value="F:metal ion binding"/>
    <property type="evidence" value="ECO:0007669"/>
    <property type="project" value="UniProtKB-KW"/>
</dbReference>
<protein>
    <recommendedName>
        <fullName evidence="8">Polymerase beta nucleotidyltransferase domain-containing protein</fullName>
    </recommendedName>
</protein>
<dbReference type="PANTHER" id="PTHR33571">
    <property type="entry name" value="SSL8005 PROTEIN"/>
    <property type="match status" value="1"/>
</dbReference>
<dbReference type="PANTHER" id="PTHR33571:SF14">
    <property type="entry name" value="PROTEIN ADENYLYLTRANSFERASE MJ0435-RELATED"/>
    <property type="match status" value="1"/>
</dbReference>
<name>A0A1F4VK36_UNCKA</name>
<accession>A0A1F4VK36</accession>
<keyword evidence="2" id="KW-0808">Transferase</keyword>
<sequence>MQAQLNTLQINKLCQQNGISYLGLFGSYARGDFTPTSDVDLLVEYKTTPSLLEEGRIINQFQDLFKRDIDLVSRKHIKERIKPYILKDLQVLYEER</sequence>
<evidence type="ECO:0000256" key="1">
    <source>
        <dbReference type="ARBA" id="ARBA00001946"/>
    </source>
</evidence>
<evidence type="ECO:0000256" key="2">
    <source>
        <dbReference type="ARBA" id="ARBA00022679"/>
    </source>
</evidence>
<evidence type="ECO:0000259" key="8">
    <source>
        <dbReference type="Pfam" id="PF18765"/>
    </source>
</evidence>
<dbReference type="Pfam" id="PF18765">
    <property type="entry name" value="Polbeta"/>
    <property type="match status" value="1"/>
</dbReference>
<dbReference type="Gene3D" id="3.30.460.10">
    <property type="entry name" value="Beta Polymerase, domain 2"/>
    <property type="match status" value="1"/>
</dbReference>
<dbReference type="SUPFAM" id="SSF81301">
    <property type="entry name" value="Nucleotidyltransferase"/>
    <property type="match status" value="1"/>
</dbReference>
<dbReference type="InterPro" id="IPR041633">
    <property type="entry name" value="Polbeta"/>
</dbReference>
<comment type="cofactor">
    <cofactor evidence="1">
        <name>Mg(2+)</name>
        <dbReference type="ChEBI" id="CHEBI:18420"/>
    </cofactor>
</comment>
<dbReference type="GO" id="GO:0005524">
    <property type="term" value="F:ATP binding"/>
    <property type="evidence" value="ECO:0007669"/>
    <property type="project" value="UniProtKB-KW"/>
</dbReference>
<comment type="caution">
    <text evidence="9">The sequence shown here is derived from an EMBL/GenBank/DDBJ whole genome shotgun (WGS) entry which is preliminary data.</text>
</comment>
<evidence type="ECO:0000313" key="10">
    <source>
        <dbReference type="Proteomes" id="UP000177763"/>
    </source>
</evidence>
<gene>
    <name evidence="9" type="ORF">A3H26_02585</name>
</gene>
<evidence type="ECO:0000313" key="9">
    <source>
        <dbReference type="EMBL" id="OGC57123.1"/>
    </source>
</evidence>
<evidence type="ECO:0000256" key="3">
    <source>
        <dbReference type="ARBA" id="ARBA00022695"/>
    </source>
</evidence>
<evidence type="ECO:0000256" key="7">
    <source>
        <dbReference type="ARBA" id="ARBA00022842"/>
    </source>
</evidence>
<dbReference type="EMBL" id="MEVN01000021">
    <property type="protein sequence ID" value="OGC57123.1"/>
    <property type="molecule type" value="Genomic_DNA"/>
</dbReference>
<keyword evidence="4" id="KW-0479">Metal-binding</keyword>
<evidence type="ECO:0000256" key="4">
    <source>
        <dbReference type="ARBA" id="ARBA00022723"/>
    </source>
</evidence>
<keyword evidence="3" id="KW-0548">Nucleotidyltransferase</keyword>
<organism evidence="9 10">
    <name type="scientific">candidate division WWE3 bacterium RIFCSPLOWO2_12_FULL_36_10</name>
    <dbReference type="NCBI Taxonomy" id="1802630"/>
    <lineage>
        <taxon>Bacteria</taxon>
        <taxon>Katanobacteria</taxon>
    </lineage>
</organism>
<dbReference type="GO" id="GO:0016779">
    <property type="term" value="F:nucleotidyltransferase activity"/>
    <property type="evidence" value="ECO:0007669"/>
    <property type="project" value="UniProtKB-KW"/>
</dbReference>
<dbReference type="InterPro" id="IPR043519">
    <property type="entry name" value="NT_sf"/>
</dbReference>
<keyword evidence="5" id="KW-0547">Nucleotide-binding</keyword>
<dbReference type="STRING" id="1802630.A3H26_02585"/>
<dbReference type="InterPro" id="IPR052038">
    <property type="entry name" value="Type-VII_TA_antitoxin"/>
</dbReference>
<reference evidence="9 10" key="1">
    <citation type="journal article" date="2016" name="Nat. Commun.">
        <title>Thousands of microbial genomes shed light on interconnected biogeochemical processes in an aquifer system.</title>
        <authorList>
            <person name="Anantharaman K."/>
            <person name="Brown C.T."/>
            <person name="Hug L.A."/>
            <person name="Sharon I."/>
            <person name="Castelle C.J."/>
            <person name="Probst A.J."/>
            <person name="Thomas B.C."/>
            <person name="Singh A."/>
            <person name="Wilkins M.J."/>
            <person name="Karaoz U."/>
            <person name="Brodie E.L."/>
            <person name="Williams K.H."/>
            <person name="Hubbard S.S."/>
            <person name="Banfield J.F."/>
        </authorList>
    </citation>
    <scope>NUCLEOTIDE SEQUENCE [LARGE SCALE GENOMIC DNA]</scope>
</reference>
<proteinExistence type="predicted"/>
<evidence type="ECO:0000256" key="6">
    <source>
        <dbReference type="ARBA" id="ARBA00022840"/>
    </source>
</evidence>
<keyword evidence="7" id="KW-0460">Magnesium</keyword>
<feature type="domain" description="Polymerase beta nucleotidyltransferase" evidence="8">
    <location>
        <begin position="9"/>
        <end position="95"/>
    </location>
</feature>
<dbReference type="Proteomes" id="UP000177763">
    <property type="component" value="Unassembled WGS sequence"/>
</dbReference>
<evidence type="ECO:0000256" key="5">
    <source>
        <dbReference type="ARBA" id="ARBA00022741"/>
    </source>
</evidence>
<keyword evidence="6" id="KW-0067">ATP-binding</keyword>
<dbReference type="CDD" id="cd05403">
    <property type="entry name" value="NT_KNTase_like"/>
    <property type="match status" value="1"/>
</dbReference>
<dbReference type="AlphaFoldDB" id="A0A1F4VK36"/>